<dbReference type="Proteomes" id="UP000594644">
    <property type="component" value="Segment"/>
</dbReference>
<sequence>MKVISMSPLNSHMISPLRSRLSIILKLGLLENTSWQKIILLLVLSRVVSKKIFKIYSLSKYSLAPSSLHRSRVFSVRAQIIP</sequence>
<evidence type="ECO:0000313" key="13">
    <source>
        <dbReference type="EMBL" id="QIM09013.1"/>
    </source>
</evidence>
<evidence type="ECO:0000313" key="19">
    <source>
        <dbReference type="Proteomes" id="UP000500898"/>
    </source>
</evidence>
<dbReference type="Proteomes" id="UP000266411">
    <property type="component" value="Segment"/>
</dbReference>
<organismHost>
    <name type="scientific">Ornithodoros</name>
    <name type="common">relapsing fever ticks</name>
    <dbReference type="NCBI Taxonomy" id="6937"/>
</organismHost>
<dbReference type="Proteomes" id="UP000500690">
    <property type="component" value="Segment"/>
</dbReference>
<dbReference type="EMBL" id="KX354450">
    <property type="protein sequence ID" value="AOO54339.1"/>
    <property type="molecule type" value="Genomic_DNA"/>
</dbReference>
<dbReference type="Proteomes" id="UP000502933">
    <property type="component" value="Segment"/>
</dbReference>
<dbReference type="EMBL" id="MN270973">
    <property type="protein sequence ID" value="QIM07613.1"/>
    <property type="molecule type" value="Genomic_DNA"/>
</dbReference>
<evidence type="ECO:0000313" key="5">
    <source>
        <dbReference type="EMBL" id="QIM07145.1"/>
    </source>
</evidence>
<dbReference type="Proteomes" id="UP000502695">
    <property type="component" value="Segment"/>
</dbReference>
<dbReference type="EMBL" id="MN270975">
    <property type="protein sequence ID" value="QIM08081.1"/>
    <property type="molecule type" value="Genomic_DNA"/>
</dbReference>
<organismHost>
    <name type="scientific">Potamochoerus larvatus</name>
    <name type="common">Bushpig</name>
    <dbReference type="NCBI Taxonomy" id="273792"/>
</organismHost>
<evidence type="ECO:0000313" key="14">
    <source>
        <dbReference type="EMBL" id="QIM09246.1"/>
    </source>
</evidence>
<accession>A0A3G1EUV2</accession>
<evidence type="ECO:0000313" key="8">
    <source>
        <dbReference type="EMBL" id="QIM07846.1"/>
    </source>
</evidence>
<dbReference type="GeneID" id="41902059"/>
<dbReference type="EMBL" id="MN270974">
    <property type="protein sequence ID" value="QIM07846.1"/>
    <property type="molecule type" value="Genomic_DNA"/>
</dbReference>
<evidence type="ECO:0000313" key="4">
    <source>
        <dbReference type="EMBL" id="QIM06910.1"/>
    </source>
</evidence>
<dbReference type="EMBL" id="MN270977">
    <property type="protein sequence ID" value="QIM08547.1"/>
    <property type="molecule type" value="Genomic_DNA"/>
</dbReference>
<reference evidence="17 19" key="3">
    <citation type="journal article" date="2020" name="Transbound. Emerg. Dis.">
        <title>The evolution of African swine fever virus in Sardinia (1978 to 2014) as revealed by whole genome sequencing and comparative analysis.</title>
        <authorList>
            <person name="Torresi C."/>
            <person name="Fiori M."/>
            <person name="Bertolotti L."/>
            <person name="Floris M."/>
            <person name="Colitti B."/>
            <person name="Giammarioli M."/>
            <person name="Dei Giudici S."/>
            <person name="Oggiano A."/>
            <person name="Malmberg M."/>
            <person name="De Mia G.M."/>
            <person name="Belak S."/>
            <person name="Granberg F."/>
        </authorList>
    </citation>
    <scope>NUCLEOTIDE SEQUENCE [LARGE SCALE GENOMIC DNA]</scope>
    <source>
        <strain evidence="5">139/Nu/1981</strain>
        <strain evidence="6">140/Or/1985</strain>
        <strain evidence="8">141/Nu/1990</strain>
        <strain evidence="9">142/Nu/1995</strain>
        <strain evidence="14">22653/Ca/2014</strain>
        <strain evidence="11">26/Ss/2004</strain>
        <strain evidence="3">56/Ca/1978</strain>
        <strain evidence="4">57/Ca/1979</strain>
        <strain evidence="10">60/Nu/1997</strain>
        <strain evidence="12">72407/Ss/2005</strain>
        <strain evidence="7">85/Ca/1985</strain>
        <strain evidence="13">97/Ot/2012</strain>
    </source>
</reference>
<dbReference type="EMBL" id="MT932579">
    <property type="protein sequence ID" value="QPL11945.1"/>
    <property type="molecule type" value="Genomic_DNA"/>
</dbReference>
<evidence type="ECO:0000313" key="10">
    <source>
        <dbReference type="EMBL" id="QIM08314.1"/>
    </source>
</evidence>
<evidence type="ECO:0000313" key="6">
    <source>
        <dbReference type="EMBL" id="QIM07380.1"/>
    </source>
</evidence>
<reference evidence="18" key="5">
    <citation type="submission" date="2020-01" db="EMBL/GenBank/DDBJ databases">
        <authorList>
            <person name="Chastagner A."/>
            <person name="Le Potier M.-F."/>
            <person name="Pereira de Oliveira R."/>
        </authorList>
    </citation>
    <scope>NUCLEOTIDE SEQUENCE [LARGE SCALE GENOMIC DNA]</scope>
    <source>
        <strain evidence="18">Liv13/33</strain>
    </source>
</reference>
<dbReference type="Proteomes" id="UP000501683">
    <property type="component" value="Segment"/>
</dbReference>
<reference evidence="2" key="2">
    <citation type="journal article" date="2020" name="Microbiol. Resour. Announc.">
        <title>Coding-Complete Genome Sequence of an African Swine Fever Virus Strain Liv13/33 Isolate from Experimental Transmission between Pigs and Ornithodoros moubata Ticks.</title>
        <authorList>
            <person name="Chastagner A."/>
            <person name="Pereira de Oliveira R."/>
            <person name="Hutet E."/>
            <person name="Le Dimna M."/>
            <person name="Paboeuf F."/>
            <person name="Lucas P."/>
            <person name="Blanchard Y."/>
            <person name="Dixon L."/>
            <person name="Vial L."/>
            <person name="Le Potier M.F."/>
        </authorList>
    </citation>
    <scope>NUCLEOTIDE SEQUENCE</scope>
    <source>
        <strain evidence="2">Liv13/33</strain>
    </source>
</reference>
<evidence type="ECO:0000313" key="16">
    <source>
        <dbReference type="EMBL" id="QPL11945.1"/>
    </source>
</evidence>
<evidence type="ECO:0000313" key="1">
    <source>
        <dbReference type="EMBL" id="AOO54339.1"/>
    </source>
</evidence>
<dbReference type="EMBL" id="MN270969">
    <property type="protein sequence ID" value="QIM06675.1"/>
    <property type="molecule type" value="Genomic_DNA"/>
</dbReference>
<dbReference type="KEGG" id="vg:41902059"/>
<gene>
    <name evidence="1" type="primary">URF7</name>
    <name evidence="3" type="synonym">URF007</name>
    <name evidence="1" type="ORF">AFSV47Ss_0034</name>
</gene>
<dbReference type="Proteomes" id="UP000500898">
    <property type="component" value="Segment"/>
</dbReference>
<dbReference type="Proteomes" id="UP000501990">
    <property type="component" value="Segment"/>
</dbReference>
<dbReference type="Proteomes" id="UP000594565">
    <property type="component" value="Segment"/>
</dbReference>
<evidence type="ECO:0000313" key="9">
    <source>
        <dbReference type="EMBL" id="QIM08081.1"/>
    </source>
</evidence>
<organismHost>
    <name type="scientific">Sus scrofa</name>
    <name type="common">Pig</name>
    <dbReference type="NCBI Taxonomy" id="9823"/>
</organismHost>
<dbReference type="EMBL" id="MN913970">
    <property type="protein sequence ID" value="QID21167.1"/>
    <property type="molecule type" value="Genomic_DNA"/>
</dbReference>
<dbReference type="EMBL" id="MN270976">
    <property type="protein sequence ID" value="QIM08314.1"/>
    <property type="molecule type" value="Genomic_DNA"/>
</dbReference>
<evidence type="ECO:0000313" key="18">
    <source>
        <dbReference type="Proteomes" id="UP000500872"/>
    </source>
</evidence>
<dbReference type="EMBL" id="MN270980">
    <property type="protein sequence ID" value="QIM09246.1"/>
    <property type="molecule type" value="Genomic_DNA"/>
</dbReference>
<dbReference type="EMBL" id="MN270978">
    <property type="protein sequence ID" value="QIM08780.1"/>
    <property type="molecule type" value="Genomic_DNA"/>
</dbReference>
<dbReference type="Proteomes" id="UP000503066">
    <property type="component" value="Genome"/>
</dbReference>
<dbReference type="Proteomes" id="UP000500872">
    <property type="component" value="Segment"/>
</dbReference>
<dbReference type="Proteomes" id="UP000503294">
    <property type="component" value="Segment"/>
</dbReference>
<dbReference type="EMBL" id="MN270970">
    <property type="protein sequence ID" value="QIM06910.1"/>
    <property type="molecule type" value="Genomic_DNA"/>
</dbReference>
<name>A0A3G1EUV2_ASF</name>
<evidence type="ECO:0000313" key="7">
    <source>
        <dbReference type="EMBL" id="QIM07613.1"/>
    </source>
</evidence>
<dbReference type="EMBL" id="MN270979">
    <property type="protein sequence ID" value="QIM09013.1"/>
    <property type="molecule type" value="Genomic_DNA"/>
</dbReference>
<reference evidence="15" key="4">
    <citation type="journal article" date="2020" name="Vaccines (Basel)">
        <title>African Swine Fever Circulation among Free-Ranging Pigs in Sardinia: Data from the Eradication Program.</title>
        <authorList>
            <person name="Franzoni G."/>
            <person name="Dei Giudici S."/>
            <person name="Loi F."/>
            <person name="Sanna D."/>
            <person name="Floris M."/>
            <person name="Fiori M."/>
            <person name="Sanna M.L."/>
            <person name="Madrau P."/>
            <person name="Scarpa F."/>
            <person name="Zinellu S."/>
            <person name="Giammarioli M."/>
            <person name="Cappai S."/>
            <person name="De Mia G.M."/>
            <person name="Laddomada A."/>
            <person name="Rolesu S."/>
            <person name="Oggiano A."/>
        </authorList>
    </citation>
    <scope>NUCLEOTIDE SEQUENCE [LARGE SCALE GENOMIC DNA]</scope>
    <source>
        <strain evidence="15">103917/18</strain>
        <strain evidence="16">55234/18</strain>
    </source>
</reference>
<evidence type="ECO:0000313" key="12">
    <source>
        <dbReference type="EMBL" id="QIM08780.1"/>
    </source>
</evidence>
<dbReference type="Proteomes" id="UP000501465">
    <property type="component" value="Segment"/>
</dbReference>
<evidence type="ECO:0000313" key="2">
    <source>
        <dbReference type="EMBL" id="QID21167.1"/>
    </source>
</evidence>
<dbReference type="RefSeq" id="YP_009703251.1">
    <property type="nucleotide sequence ID" value="NC_044955.1"/>
</dbReference>
<evidence type="ECO:0000313" key="11">
    <source>
        <dbReference type="EMBL" id="QIM08547.1"/>
    </source>
</evidence>
<evidence type="ECO:0000313" key="3">
    <source>
        <dbReference type="EMBL" id="QIM06675.1"/>
    </source>
</evidence>
<dbReference type="EMBL" id="MT932578">
    <property type="protein sequence ID" value="QPL11728.1"/>
    <property type="molecule type" value="Genomic_DNA"/>
</dbReference>
<proteinExistence type="predicted"/>
<dbReference type="EMBL" id="MN270971">
    <property type="protein sequence ID" value="QIM07145.1"/>
    <property type="molecule type" value="Genomic_DNA"/>
</dbReference>
<organism evidence="1">
    <name type="scientific">African swine fever virus</name>
    <name type="common">ASFV</name>
    <dbReference type="NCBI Taxonomy" id="10497"/>
    <lineage>
        <taxon>Viruses</taxon>
        <taxon>Varidnaviria</taxon>
        <taxon>Bamfordvirae</taxon>
        <taxon>Nucleocytoviricota</taxon>
        <taxon>Pokkesviricetes</taxon>
        <taxon>Asfuvirales</taxon>
        <taxon>Asfarviridae</taxon>
        <taxon>Asfivirus</taxon>
        <taxon>Asfivirus haemorrhagiae</taxon>
    </lineage>
</organism>
<organismHost>
    <name type="scientific">Phacochoerus aethiopicus</name>
    <name type="common">Warthog</name>
    <dbReference type="NCBI Taxonomy" id="85517"/>
</organismHost>
<organismHost>
    <name type="scientific">Phacochoerus africanus</name>
    <name type="common">Warthog</name>
    <dbReference type="NCBI Taxonomy" id="41426"/>
</organismHost>
<evidence type="ECO:0000313" key="17">
    <source>
        <dbReference type="Proteomes" id="UP000500690"/>
    </source>
</evidence>
<protein>
    <submittedName>
        <fullName evidence="1">Uncharacterized protein</fullName>
    </submittedName>
</protein>
<organismHost>
    <name type="scientific">Ornithodoros moubata</name>
    <name type="common">Soft tick</name>
    <name type="synonym">Argasid tick</name>
    <dbReference type="NCBI Taxonomy" id="6938"/>
</organismHost>
<dbReference type="Proteomes" id="UP000501487">
    <property type="component" value="Segment"/>
</dbReference>
<dbReference type="Proteomes" id="UP000501235">
    <property type="component" value="Segment"/>
</dbReference>
<dbReference type="EMBL" id="MN270972">
    <property type="protein sequence ID" value="QIM07380.1"/>
    <property type="molecule type" value="Genomic_DNA"/>
</dbReference>
<evidence type="ECO:0000313" key="15">
    <source>
        <dbReference type="EMBL" id="QPL11728.1"/>
    </source>
</evidence>
<reference evidence="1" key="1">
    <citation type="journal article" date="2016" name="Genome Announc.">
        <title>Complete genome sequence of an African swine fever virus isolate from Sardinia, Italy.</title>
        <authorList>
            <person name="Granberg F."/>
            <person name="Torresi C."/>
            <person name="Oggiano A."/>
            <person name="Malmberg M."/>
            <person name="Iscaro C."/>
            <person name="De Mia G.M."/>
            <person name="Sandor B."/>
        </authorList>
    </citation>
    <scope>NUCLEOTIDE SEQUENCE [LARGE SCALE GENOMIC DNA]</scope>
    <source>
        <strain evidence="1">47/Ss/2008</strain>
    </source>
</reference>
<dbReference type="Proteomes" id="UP000502885">
    <property type="component" value="Segment"/>
</dbReference>